<gene>
    <name evidence="1" type="ORF">F2Q69_00001826</name>
</gene>
<organism evidence="1 2">
    <name type="scientific">Brassica cretica</name>
    <name type="common">Mustard</name>
    <dbReference type="NCBI Taxonomy" id="69181"/>
    <lineage>
        <taxon>Eukaryota</taxon>
        <taxon>Viridiplantae</taxon>
        <taxon>Streptophyta</taxon>
        <taxon>Embryophyta</taxon>
        <taxon>Tracheophyta</taxon>
        <taxon>Spermatophyta</taxon>
        <taxon>Magnoliopsida</taxon>
        <taxon>eudicotyledons</taxon>
        <taxon>Gunneridae</taxon>
        <taxon>Pentapetalae</taxon>
        <taxon>rosids</taxon>
        <taxon>malvids</taxon>
        <taxon>Brassicales</taxon>
        <taxon>Brassicaceae</taxon>
        <taxon>Brassiceae</taxon>
        <taxon>Brassica</taxon>
    </lineage>
</organism>
<comment type="caution">
    <text evidence="1">The sequence shown here is derived from an EMBL/GenBank/DDBJ whole genome shotgun (WGS) entry which is preliminary data.</text>
</comment>
<name>A0A8S9P9P4_BRACR</name>
<dbReference type="EMBL" id="QGKX02001521">
    <property type="protein sequence ID" value="KAF3512189.1"/>
    <property type="molecule type" value="Genomic_DNA"/>
</dbReference>
<reference evidence="1" key="1">
    <citation type="submission" date="2019-12" db="EMBL/GenBank/DDBJ databases">
        <title>Genome sequencing and annotation of Brassica cretica.</title>
        <authorList>
            <person name="Studholme D.J."/>
            <person name="Sarris P."/>
        </authorList>
    </citation>
    <scope>NUCLEOTIDE SEQUENCE</scope>
    <source>
        <strain evidence="1">PFS-109/04</strain>
        <tissue evidence="1">Leaf</tissue>
    </source>
</reference>
<proteinExistence type="predicted"/>
<accession>A0A8S9P9P4</accession>
<sequence>MDGFLVFVCGDLVYWMRSRFCFDGCSPVEEAKNSEIHGSIPVRVNHYHPSLRLGVDRERLTEAARLVTSHAELKDGTTRAPIVRFLSCQRAMELEPS</sequence>
<protein>
    <submittedName>
        <fullName evidence="1">Uncharacterized protein</fullName>
    </submittedName>
</protein>
<evidence type="ECO:0000313" key="1">
    <source>
        <dbReference type="EMBL" id="KAF3512189.1"/>
    </source>
</evidence>
<dbReference type="AlphaFoldDB" id="A0A8S9P9P4"/>
<evidence type="ECO:0000313" key="2">
    <source>
        <dbReference type="Proteomes" id="UP000712600"/>
    </source>
</evidence>
<dbReference type="Proteomes" id="UP000712600">
    <property type="component" value="Unassembled WGS sequence"/>
</dbReference>